<evidence type="ECO:0000256" key="1">
    <source>
        <dbReference type="ARBA" id="ARBA00004123"/>
    </source>
</evidence>
<dbReference type="GO" id="GO:0006611">
    <property type="term" value="P:protein export from nucleus"/>
    <property type="evidence" value="ECO:0007669"/>
    <property type="project" value="TreeGrafter"/>
</dbReference>
<evidence type="ECO:0000256" key="2">
    <source>
        <dbReference type="ARBA" id="ARBA00004496"/>
    </source>
</evidence>
<evidence type="ECO:0000313" key="10">
    <source>
        <dbReference type="Proteomes" id="UP000703661"/>
    </source>
</evidence>
<dbReference type="GO" id="GO:0005049">
    <property type="term" value="F:nuclear export signal receptor activity"/>
    <property type="evidence" value="ECO:0007669"/>
    <property type="project" value="InterPro"/>
</dbReference>
<comment type="caution">
    <text evidence="9">The sequence shown here is derived from an EMBL/GenBank/DDBJ whole genome shotgun (WGS) entry which is preliminary data.</text>
</comment>
<keyword evidence="10" id="KW-1185">Reference proteome</keyword>
<dbReference type="GO" id="GO:0005643">
    <property type="term" value="C:nuclear pore"/>
    <property type="evidence" value="ECO:0007669"/>
    <property type="project" value="TreeGrafter"/>
</dbReference>
<dbReference type="GO" id="GO:0005737">
    <property type="term" value="C:cytoplasm"/>
    <property type="evidence" value="ECO:0007669"/>
    <property type="project" value="UniProtKB-SubCell"/>
</dbReference>
<dbReference type="Pfam" id="PF25795">
    <property type="entry name" value="TPR_XPO7"/>
    <property type="match status" value="1"/>
</dbReference>
<protein>
    <submittedName>
        <fullName evidence="9">Exportin 7</fullName>
    </submittedName>
</protein>
<dbReference type="InterPro" id="IPR011989">
    <property type="entry name" value="ARM-like"/>
</dbReference>
<evidence type="ECO:0000256" key="4">
    <source>
        <dbReference type="ARBA" id="ARBA00022448"/>
    </source>
</evidence>
<evidence type="ECO:0000256" key="6">
    <source>
        <dbReference type="ARBA" id="ARBA00022927"/>
    </source>
</evidence>
<name>A0A9P6N4X1_9FUNG</name>
<keyword evidence="4" id="KW-0813">Transport</keyword>
<dbReference type="InterPro" id="IPR057947">
    <property type="entry name" value="TPR_XPO7/RBP17"/>
</dbReference>
<keyword evidence="7" id="KW-0539">Nucleus</keyword>
<evidence type="ECO:0000256" key="3">
    <source>
        <dbReference type="ARBA" id="ARBA00009466"/>
    </source>
</evidence>
<dbReference type="SUPFAM" id="SSF48371">
    <property type="entry name" value="ARM repeat"/>
    <property type="match status" value="1"/>
</dbReference>
<dbReference type="InterPro" id="IPR044189">
    <property type="entry name" value="XPO4/7-like"/>
</dbReference>
<evidence type="ECO:0000256" key="7">
    <source>
        <dbReference type="ARBA" id="ARBA00023242"/>
    </source>
</evidence>
<evidence type="ECO:0000256" key="5">
    <source>
        <dbReference type="ARBA" id="ARBA00022490"/>
    </source>
</evidence>
<comment type="subcellular location">
    <subcellularLocation>
        <location evidence="2">Cytoplasm</location>
    </subcellularLocation>
    <subcellularLocation>
        <location evidence="1">Nucleus</location>
    </subcellularLocation>
</comment>
<dbReference type="EMBL" id="JAAAID010000034">
    <property type="protein sequence ID" value="KAG0023989.1"/>
    <property type="molecule type" value="Genomic_DNA"/>
</dbReference>
<dbReference type="AlphaFoldDB" id="A0A9P6N4X1"/>
<evidence type="ECO:0000313" key="9">
    <source>
        <dbReference type="EMBL" id="KAG0023989.1"/>
    </source>
</evidence>
<keyword evidence="6" id="KW-0653">Protein transport</keyword>
<accession>A0A9P6N4X1</accession>
<proteinExistence type="inferred from homology"/>
<feature type="domain" description="Exportin-7/Ran-binding protein 17 TPR repeats" evidence="8">
    <location>
        <begin position="450"/>
        <end position="712"/>
    </location>
</feature>
<dbReference type="PANTHER" id="PTHR12596">
    <property type="entry name" value="EXPORTIN 4,7-RELATED"/>
    <property type="match status" value="1"/>
</dbReference>
<gene>
    <name evidence="9" type="primary">XPO7_2</name>
    <name evidence="9" type="ORF">BGZ80_006834</name>
</gene>
<keyword evidence="5" id="KW-0963">Cytoplasm</keyword>
<dbReference type="PANTHER" id="PTHR12596:SF2">
    <property type="entry name" value="EXPORTIN-7 ISOFORM X1"/>
    <property type="match status" value="1"/>
</dbReference>
<dbReference type="Proteomes" id="UP000703661">
    <property type="component" value="Unassembled WGS sequence"/>
</dbReference>
<reference evidence="9" key="1">
    <citation type="journal article" date="2020" name="Fungal Divers.">
        <title>Resolving the Mortierellaceae phylogeny through synthesis of multi-gene phylogenetics and phylogenomics.</title>
        <authorList>
            <person name="Vandepol N."/>
            <person name="Liber J."/>
            <person name="Desiro A."/>
            <person name="Na H."/>
            <person name="Kennedy M."/>
            <person name="Barry K."/>
            <person name="Grigoriev I.V."/>
            <person name="Miller A.N."/>
            <person name="O'Donnell K."/>
            <person name="Stajich J.E."/>
            <person name="Bonito G."/>
        </authorList>
    </citation>
    <scope>NUCLEOTIDE SEQUENCE</scope>
    <source>
        <strain evidence="9">NRRL 2769</strain>
    </source>
</reference>
<comment type="similarity">
    <text evidence="3">Belongs to the exportin family.</text>
</comment>
<evidence type="ECO:0000259" key="8">
    <source>
        <dbReference type="Pfam" id="PF25795"/>
    </source>
</evidence>
<dbReference type="Gene3D" id="1.25.10.10">
    <property type="entry name" value="Leucine-rich Repeat Variant"/>
    <property type="match status" value="1"/>
</dbReference>
<dbReference type="InterPro" id="IPR016024">
    <property type="entry name" value="ARM-type_fold"/>
</dbReference>
<organism evidence="9 10">
    <name type="scientific">Entomortierella chlamydospora</name>
    <dbReference type="NCBI Taxonomy" id="101097"/>
    <lineage>
        <taxon>Eukaryota</taxon>
        <taxon>Fungi</taxon>
        <taxon>Fungi incertae sedis</taxon>
        <taxon>Mucoromycota</taxon>
        <taxon>Mortierellomycotina</taxon>
        <taxon>Mortierellomycetes</taxon>
        <taxon>Mortierellales</taxon>
        <taxon>Mortierellaceae</taxon>
        <taxon>Entomortierella</taxon>
    </lineage>
</organism>
<sequence>MMTPSLDLHSLEQYCETLYNPPNPSSRIQAENILNYHFPTFSAGFSANGGASASSGGAESANSHIPNIDSPIKSALLCRNLLENSKNPYSLMFATSRLKTLVDDHFTGFTTAEQHGLRTFVLQYVYQNLELPPFILAAQAQLFAVITKLGWNENQEFRPLLDHFQVFFQQSVGHRILGIRILTAVTTEMNIPGTRNVVKHRKSAVGFRDSQLLPIFQAALAMLQTVLQSRLTDPDAEKLKEAILQLMKSCLAFDFIGTSYEESSDDVGSIQVPAGWKVVFEQPGYLDVLWECWKSFTGPVSVLVMECISQAASIRRSLFSSDNARNTYIYQIMQETIWTLTTTAGQNKLQDVGNFHEFCRMLSRFKNTFQLAEVCDYKDSKQWLSTIGDFTAQGFHSWKWSPNSILYLLTFWNKAVSSLSSVKQETEHFIESTTVNLSRAYLNSRLDCVHAAMDGEADDPLESEETLILSLDMFANIVRTKYTESGRVIVEKFKDLSLKYRELIQRASALSGTTTPPIGASDVKESLLVIEMQLTWMVYIMSACIGARVMYQSTSEQDQMDGEFACEILGFIHQLQVWTAQRSLYLASADAHLYIQSSIIYFYSQFRTTYIGDDSSKAVKVYTQLSARWGLNTPNQVLDVIMNSSLGNLRSSGDPAWRMQEDQLVLRTLKLFMNLSAGYSSVKYIRKLDTTKALLKNHNSGDFHFLDPKRKSSDTDVARCRTIYYTMLSRILFAEDNVDADFWRFVKPWEVTLNQITLAFGGKGGLGEEDIRLILLGVFKDLRGFVTSISNRRQFNLFYEWFYPAYTPIALRAIEIWPQNELAIAILRFWNEFATNKSSRVTFDSSSPNGILLFRETSNILYTYGQSLLSRPISSESNRWSEKYKGIMLYFNIMSVSLSGKYANFGVFKLYGDKALDRVLEIFFQLMLAVPVDDMVSFPKLALSYFNVIDVFAADHMTGMPSMPHPVLGYIFRALGEAIPVHSVEANTSTMACSAIDKIVTFVLNWLIKNKLRKDGDVEADEMLDTFHDVDLSSSTSGAHVQHRSGVELDSSFGGNNLFAKQDQQETHWLVEYILSNKDVLSFLLVVLFQVVVFENRSNYWSLSRPLLGLIILNREFFSGYTESLVRAQLPDRQDQFRQAISMHVLTVNMGPGAG</sequence>